<evidence type="ECO:0000313" key="2">
    <source>
        <dbReference type="EMBL" id="HFK21222.1"/>
    </source>
</evidence>
<accession>A0A7C3J514</accession>
<gene>
    <name evidence="2" type="ORF">ENS19_08125</name>
</gene>
<name>A0A7C3J514_9CREN</name>
<proteinExistence type="predicted"/>
<keyword evidence="1" id="KW-0472">Membrane</keyword>
<feature type="transmembrane region" description="Helical" evidence="1">
    <location>
        <begin position="147"/>
        <end position="166"/>
    </location>
</feature>
<protein>
    <submittedName>
        <fullName evidence="2">Uncharacterized protein</fullName>
    </submittedName>
</protein>
<feature type="transmembrane region" description="Helical" evidence="1">
    <location>
        <begin position="74"/>
        <end position="92"/>
    </location>
</feature>
<keyword evidence="1" id="KW-1133">Transmembrane helix</keyword>
<feature type="transmembrane region" description="Helical" evidence="1">
    <location>
        <begin position="6"/>
        <end position="34"/>
    </location>
</feature>
<feature type="transmembrane region" description="Helical" evidence="1">
    <location>
        <begin position="46"/>
        <end position="68"/>
    </location>
</feature>
<feature type="transmembrane region" description="Helical" evidence="1">
    <location>
        <begin position="113"/>
        <end position="141"/>
    </location>
</feature>
<dbReference type="EMBL" id="DSTX01000013">
    <property type="protein sequence ID" value="HFK21222.1"/>
    <property type="molecule type" value="Genomic_DNA"/>
</dbReference>
<reference evidence="2" key="1">
    <citation type="journal article" date="2020" name="mSystems">
        <title>Genome- and Community-Level Interaction Insights into Carbon Utilization and Element Cycling Functions of Hydrothermarchaeota in Hydrothermal Sediment.</title>
        <authorList>
            <person name="Zhou Z."/>
            <person name="Liu Y."/>
            <person name="Xu W."/>
            <person name="Pan J."/>
            <person name="Luo Z.H."/>
            <person name="Li M."/>
        </authorList>
    </citation>
    <scope>NUCLEOTIDE SEQUENCE [LARGE SCALE GENOMIC DNA]</scope>
    <source>
        <strain evidence="2">SpSt-468</strain>
    </source>
</reference>
<feature type="transmembrane region" description="Helical" evidence="1">
    <location>
        <begin position="186"/>
        <end position="206"/>
    </location>
</feature>
<sequence length="208" mass="22549">MDVYQPLIALFLGLISIASPCVLPILPGYVAYLFGNDAFSRLTGAVSILCGIMIGGLSIGLCLSAIQIEGYAKWFYLISSFIVAFLLIDVLTHRFTHAVGFQRFLSGRRGVMTGFVFGLLLILIASPCIVPFLTVTAIFALSFEDGIMRLVSLACFSLGLGIPFILVGSFTSSAERLRGFVNGRRFAYAQVCVLAGTFTWLIWSFATS</sequence>
<dbReference type="AlphaFoldDB" id="A0A7C3J514"/>
<evidence type="ECO:0000256" key="1">
    <source>
        <dbReference type="SAM" id="Phobius"/>
    </source>
</evidence>
<keyword evidence="1" id="KW-0812">Transmembrane</keyword>
<comment type="caution">
    <text evidence="2">The sequence shown here is derived from an EMBL/GenBank/DDBJ whole genome shotgun (WGS) entry which is preliminary data.</text>
</comment>
<organism evidence="2">
    <name type="scientific">Candidatus Methanomethylicus mesodigestus</name>
    <dbReference type="NCBI Taxonomy" id="1867258"/>
    <lineage>
        <taxon>Archaea</taxon>
        <taxon>Thermoproteota</taxon>
        <taxon>Methanosuratincolia</taxon>
        <taxon>Candidatus Methanomethylicales</taxon>
        <taxon>Candidatus Methanomethylicaceae</taxon>
        <taxon>Candidatus Methanomethylicus</taxon>
    </lineage>
</organism>